<protein>
    <submittedName>
        <fullName evidence="1">Uncharacterized protein</fullName>
    </submittedName>
</protein>
<dbReference type="Proteomes" id="UP001157502">
    <property type="component" value="Chromosome 15"/>
</dbReference>
<proteinExistence type="predicted"/>
<evidence type="ECO:0000313" key="1">
    <source>
        <dbReference type="EMBL" id="KAJ8000955.1"/>
    </source>
</evidence>
<name>A0ACC2GBZ0_DALPE</name>
<feature type="non-terminal residue" evidence="1">
    <location>
        <position position="1"/>
    </location>
</feature>
<gene>
    <name evidence="1" type="ORF">DPEC_G00185740</name>
</gene>
<accession>A0ACC2GBZ0</accession>
<reference evidence="1" key="1">
    <citation type="submission" date="2021-05" db="EMBL/GenBank/DDBJ databases">
        <authorList>
            <person name="Pan Q."/>
            <person name="Jouanno E."/>
            <person name="Zahm M."/>
            <person name="Klopp C."/>
            <person name="Cabau C."/>
            <person name="Louis A."/>
            <person name="Berthelot C."/>
            <person name="Parey E."/>
            <person name="Roest Crollius H."/>
            <person name="Montfort J."/>
            <person name="Robinson-Rechavi M."/>
            <person name="Bouchez O."/>
            <person name="Lampietro C."/>
            <person name="Lopez Roques C."/>
            <person name="Donnadieu C."/>
            <person name="Postlethwait J."/>
            <person name="Bobe J."/>
            <person name="Dillon D."/>
            <person name="Chandos A."/>
            <person name="von Hippel F."/>
            <person name="Guiguen Y."/>
        </authorList>
    </citation>
    <scope>NUCLEOTIDE SEQUENCE</scope>
    <source>
        <strain evidence="1">YG-Jan2019</strain>
    </source>
</reference>
<comment type="caution">
    <text evidence="1">The sequence shown here is derived from an EMBL/GenBank/DDBJ whole genome shotgun (WGS) entry which is preliminary data.</text>
</comment>
<keyword evidence="2" id="KW-1185">Reference proteome</keyword>
<sequence length="79" mass="9074">IPPPVWCRLRLVGSSPVTHTCTLSLVVDAFIHHTTSQLSLRRPLYTVEWPDAHWYSRAVGEPVHFIRWSAGLSYLHLLK</sequence>
<dbReference type="EMBL" id="CM055742">
    <property type="protein sequence ID" value="KAJ8000955.1"/>
    <property type="molecule type" value="Genomic_DNA"/>
</dbReference>
<organism evidence="1 2">
    <name type="scientific">Dallia pectoralis</name>
    <name type="common">Alaska blackfish</name>
    <dbReference type="NCBI Taxonomy" id="75939"/>
    <lineage>
        <taxon>Eukaryota</taxon>
        <taxon>Metazoa</taxon>
        <taxon>Chordata</taxon>
        <taxon>Craniata</taxon>
        <taxon>Vertebrata</taxon>
        <taxon>Euteleostomi</taxon>
        <taxon>Actinopterygii</taxon>
        <taxon>Neopterygii</taxon>
        <taxon>Teleostei</taxon>
        <taxon>Protacanthopterygii</taxon>
        <taxon>Esociformes</taxon>
        <taxon>Umbridae</taxon>
        <taxon>Dallia</taxon>
    </lineage>
</organism>
<evidence type="ECO:0000313" key="2">
    <source>
        <dbReference type="Proteomes" id="UP001157502"/>
    </source>
</evidence>